<dbReference type="Proteomes" id="UP000032352">
    <property type="component" value="Chromosome"/>
</dbReference>
<dbReference type="RefSeq" id="WP_044837380.1">
    <property type="nucleotide sequence ID" value="NZ_CP059733.1"/>
</dbReference>
<dbReference type="InterPro" id="IPR058163">
    <property type="entry name" value="LysR-type_TF_proteobact-type"/>
</dbReference>
<evidence type="ECO:0000256" key="4">
    <source>
        <dbReference type="ARBA" id="ARBA00023163"/>
    </source>
</evidence>
<dbReference type="PRINTS" id="PR00039">
    <property type="entry name" value="HTHLYSR"/>
</dbReference>
<dbReference type="Gene3D" id="1.10.10.10">
    <property type="entry name" value="Winged helix-like DNA-binding domain superfamily/Winged helix DNA-binding domain"/>
    <property type="match status" value="1"/>
</dbReference>
<evidence type="ECO:0000256" key="3">
    <source>
        <dbReference type="ARBA" id="ARBA00023125"/>
    </source>
</evidence>
<dbReference type="Pfam" id="PF03466">
    <property type="entry name" value="LysR_substrate"/>
    <property type="match status" value="1"/>
</dbReference>
<evidence type="ECO:0000256" key="1">
    <source>
        <dbReference type="ARBA" id="ARBA00009437"/>
    </source>
</evidence>
<dbReference type="PANTHER" id="PTHR30537:SF5">
    <property type="entry name" value="HTH-TYPE TRANSCRIPTIONAL ACTIVATOR TTDR-RELATED"/>
    <property type="match status" value="1"/>
</dbReference>
<accession>A0AAE9YY37</accession>
<feature type="domain" description="HTH lysR-type" evidence="5">
    <location>
        <begin position="1"/>
        <end position="60"/>
    </location>
</feature>
<dbReference type="Pfam" id="PF00126">
    <property type="entry name" value="HTH_1"/>
    <property type="match status" value="1"/>
</dbReference>
<dbReference type="GO" id="GO:0003700">
    <property type="term" value="F:DNA-binding transcription factor activity"/>
    <property type="evidence" value="ECO:0007669"/>
    <property type="project" value="InterPro"/>
</dbReference>
<organism evidence="6 7">
    <name type="scientific">Thalassomonas viridans</name>
    <dbReference type="NCBI Taxonomy" id="137584"/>
    <lineage>
        <taxon>Bacteria</taxon>
        <taxon>Pseudomonadati</taxon>
        <taxon>Pseudomonadota</taxon>
        <taxon>Gammaproteobacteria</taxon>
        <taxon>Alteromonadales</taxon>
        <taxon>Colwelliaceae</taxon>
        <taxon>Thalassomonas</taxon>
    </lineage>
</organism>
<comment type="similarity">
    <text evidence="1">Belongs to the LysR transcriptional regulatory family.</text>
</comment>
<dbReference type="CDD" id="cd08422">
    <property type="entry name" value="PBP2_CrgA_like"/>
    <property type="match status" value="1"/>
</dbReference>
<evidence type="ECO:0000313" key="6">
    <source>
        <dbReference type="EMBL" id="WDE03351.1"/>
    </source>
</evidence>
<reference evidence="6 7" key="1">
    <citation type="journal article" date="2015" name="Genome Announc.">
        <title>Draft Genome Sequences of Marine Isolates of Thalassomonas viridans and Thalassomonas actiniarum.</title>
        <authorList>
            <person name="Olonade I."/>
            <person name="van Zyl L.J."/>
            <person name="Trindade M."/>
        </authorList>
    </citation>
    <scope>NUCLEOTIDE SEQUENCE [LARGE SCALE GENOMIC DNA]</scope>
    <source>
        <strain evidence="6 7">XOM25</strain>
    </source>
</reference>
<dbReference type="InterPro" id="IPR005119">
    <property type="entry name" value="LysR_subst-bd"/>
</dbReference>
<evidence type="ECO:0000256" key="2">
    <source>
        <dbReference type="ARBA" id="ARBA00023015"/>
    </source>
</evidence>
<keyword evidence="7" id="KW-1185">Reference proteome</keyword>
<keyword evidence="2" id="KW-0805">Transcription regulation</keyword>
<name>A0AAE9YY37_9GAMM</name>
<dbReference type="PROSITE" id="PS50931">
    <property type="entry name" value="HTH_LYSR"/>
    <property type="match status" value="1"/>
</dbReference>
<dbReference type="EMBL" id="CP059733">
    <property type="protein sequence ID" value="WDE03351.1"/>
    <property type="molecule type" value="Genomic_DNA"/>
</dbReference>
<dbReference type="InterPro" id="IPR000847">
    <property type="entry name" value="LysR_HTH_N"/>
</dbReference>
<dbReference type="GO" id="GO:0006351">
    <property type="term" value="P:DNA-templated transcription"/>
    <property type="evidence" value="ECO:0007669"/>
    <property type="project" value="TreeGrafter"/>
</dbReference>
<dbReference type="GO" id="GO:0043565">
    <property type="term" value="F:sequence-specific DNA binding"/>
    <property type="evidence" value="ECO:0007669"/>
    <property type="project" value="TreeGrafter"/>
</dbReference>
<evidence type="ECO:0000313" key="7">
    <source>
        <dbReference type="Proteomes" id="UP000032352"/>
    </source>
</evidence>
<protein>
    <submittedName>
        <fullName evidence="6">LysR family transcriptional regulator</fullName>
    </submittedName>
</protein>
<dbReference type="SUPFAM" id="SSF53850">
    <property type="entry name" value="Periplasmic binding protein-like II"/>
    <property type="match status" value="1"/>
</dbReference>
<dbReference type="Gene3D" id="3.40.190.290">
    <property type="match status" value="1"/>
</dbReference>
<sequence>MKDLSRLMLTFAQVVKTGSFTGAAQALSVSKSVVSKQIAALEAELDIALFYRNARKLQLTEAGERLYPHCQSLDRELHRALAAVKEVKEEVIGKLSVTLPASMVIAGFGESLRLFQQQNPDVDLHINVSGQQVDVIDQGIDLALRVGQLKDSELICKKLTECHYLVCASPAYLAEKGDITEPEQLTRHNCLIYTGGAFGTRWPFRHSDGKRFSVKVTGNLHSNEPRFLVDALLAGQGVMFGPSLLFNRFIEQGQMAPLLADFSVQDVGFYGVYPKGAMQAKKARLLLDFIIEHCQKL</sequence>
<gene>
    <name evidence="6" type="ORF">SG34_018340</name>
</gene>
<dbReference type="InterPro" id="IPR036388">
    <property type="entry name" value="WH-like_DNA-bd_sf"/>
</dbReference>
<dbReference type="AlphaFoldDB" id="A0AAE9YY37"/>
<evidence type="ECO:0000259" key="5">
    <source>
        <dbReference type="PROSITE" id="PS50931"/>
    </source>
</evidence>
<dbReference type="PANTHER" id="PTHR30537">
    <property type="entry name" value="HTH-TYPE TRANSCRIPTIONAL REGULATOR"/>
    <property type="match status" value="1"/>
</dbReference>
<dbReference type="InterPro" id="IPR036390">
    <property type="entry name" value="WH_DNA-bd_sf"/>
</dbReference>
<keyword evidence="3" id="KW-0238">DNA-binding</keyword>
<proteinExistence type="inferred from homology"/>
<keyword evidence="4" id="KW-0804">Transcription</keyword>
<dbReference type="SUPFAM" id="SSF46785">
    <property type="entry name" value="Winged helix' DNA-binding domain"/>
    <property type="match status" value="1"/>
</dbReference>
<dbReference type="KEGG" id="tvd:SG34_018340"/>
<dbReference type="FunFam" id="1.10.10.10:FF:000001">
    <property type="entry name" value="LysR family transcriptional regulator"/>
    <property type="match status" value="1"/>
</dbReference>
<reference evidence="6 7" key="2">
    <citation type="journal article" date="2022" name="Mar. Drugs">
        <title>Bioassay-Guided Fractionation Leads to the Detection of Cholic Acid Generated by the Rare Thalassomonas sp.</title>
        <authorList>
            <person name="Pheiffer F."/>
            <person name="Schneider Y.K."/>
            <person name="Hansen E.H."/>
            <person name="Andersen J.H."/>
            <person name="Isaksson J."/>
            <person name="Busche T."/>
            <person name="R C."/>
            <person name="Kalinowski J."/>
            <person name="Zyl L.V."/>
            <person name="Trindade M."/>
        </authorList>
    </citation>
    <scope>NUCLEOTIDE SEQUENCE [LARGE SCALE GENOMIC DNA]</scope>
    <source>
        <strain evidence="6 7">XOM25</strain>
    </source>
</reference>